<organism evidence="1 2">
    <name type="scientific">Spirosoma oryzae</name>
    <dbReference type="NCBI Taxonomy" id="1469603"/>
    <lineage>
        <taxon>Bacteria</taxon>
        <taxon>Pseudomonadati</taxon>
        <taxon>Bacteroidota</taxon>
        <taxon>Cytophagia</taxon>
        <taxon>Cytophagales</taxon>
        <taxon>Cytophagaceae</taxon>
        <taxon>Spirosoma</taxon>
    </lineage>
</organism>
<dbReference type="EMBL" id="PVTE01000009">
    <property type="protein sequence ID" value="PRY38406.1"/>
    <property type="molecule type" value="Genomic_DNA"/>
</dbReference>
<evidence type="ECO:0000313" key="1">
    <source>
        <dbReference type="EMBL" id="PRY38406.1"/>
    </source>
</evidence>
<name>A0A2T0SYB2_9BACT</name>
<evidence type="ECO:0000313" key="2">
    <source>
        <dbReference type="Proteomes" id="UP000238375"/>
    </source>
</evidence>
<gene>
    <name evidence="1" type="ORF">CLV58_109133</name>
</gene>
<comment type="caution">
    <text evidence="1">The sequence shown here is derived from an EMBL/GenBank/DDBJ whole genome shotgun (WGS) entry which is preliminary data.</text>
</comment>
<keyword evidence="2" id="KW-1185">Reference proteome</keyword>
<dbReference type="RefSeq" id="WP_106138137.1">
    <property type="nucleotide sequence ID" value="NZ_PVTE01000009.1"/>
</dbReference>
<dbReference type="AlphaFoldDB" id="A0A2T0SYB2"/>
<dbReference type="Proteomes" id="UP000238375">
    <property type="component" value="Unassembled WGS sequence"/>
</dbReference>
<reference evidence="1 2" key="1">
    <citation type="submission" date="2018-03" db="EMBL/GenBank/DDBJ databases">
        <title>Genomic Encyclopedia of Archaeal and Bacterial Type Strains, Phase II (KMG-II): from individual species to whole genera.</title>
        <authorList>
            <person name="Goeker M."/>
        </authorList>
    </citation>
    <scope>NUCLEOTIDE SEQUENCE [LARGE SCALE GENOMIC DNA]</scope>
    <source>
        <strain evidence="1 2">DSM 28354</strain>
    </source>
</reference>
<proteinExistence type="predicted"/>
<accession>A0A2T0SYB2</accession>
<sequence>METPDDRPALVNQLNQYLEQRDELTTMISELTGKHDQVSSESLPVLQADLASLNASIEGLQGVLGGDGRSAAAVETDYRRRFESVEYPGIIQCLSE</sequence>
<protein>
    <submittedName>
        <fullName evidence="1">Uncharacterized protein</fullName>
    </submittedName>
</protein>